<name>A0AAD9KKJ1_RIDPI</name>
<evidence type="ECO:0000256" key="2">
    <source>
        <dbReference type="ARBA" id="ARBA00022670"/>
    </source>
</evidence>
<evidence type="ECO:0000256" key="4">
    <source>
        <dbReference type="ARBA" id="ARBA00022801"/>
    </source>
</evidence>
<dbReference type="PANTHER" id="PTHR10942">
    <property type="entry name" value="LEISHMANOLYSIN-LIKE PEPTIDASE"/>
    <property type="match status" value="1"/>
</dbReference>
<feature type="region of interest" description="Disordered" evidence="10">
    <location>
        <begin position="213"/>
        <end position="232"/>
    </location>
</feature>
<dbReference type="GO" id="GO:0005737">
    <property type="term" value="C:cytoplasm"/>
    <property type="evidence" value="ECO:0007669"/>
    <property type="project" value="TreeGrafter"/>
</dbReference>
<evidence type="ECO:0000256" key="6">
    <source>
        <dbReference type="ARBA" id="ARBA00023049"/>
    </source>
</evidence>
<comment type="similarity">
    <text evidence="1 9">Belongs to the peptidase M8 family.</text>
</comment>
<evidence type="ECO:0000256" key="7">
    <source>
        <dbReference type="PIRSR" id="PIRSR601577-1"/>
    </source>
</evidence>
<dbReference type="Pfam" id="PF01457">
    <property type="entry name" value="Peptidase_M8"/>
    <property type="match status" value="3"/>
</dbReference>
<evidence type="ECO:0000256" key="11">
    <source>
        <dbReference type="SAM" id="Phobius"/>
    </source>
</evidence>
<dbReference type="Gene3D" id="3.90.132.10">
    <property type="entry name" value="Leishmanolysin , domain 2"/>
    <property type="match status" value="1"/>
</dbReference>
<dbReference type="GO" id="GO:0004222">
    <property type="term" value="F:metalloendopeptidase activity"/>
    <property type="evidence" value="ECO:0007669"/>
    <property type="project" value="UniProtKB-UniRule"/>
</dbReference>
<dbReference type="InterPro" id="IPR001577">
    <property type="entry name" value="Peptidase_M8"/>
</dbReference>
<keyword evidence="6 8" id="KW-0482">Metalloprotease</keyword>
<dbReference type="EMBL" id="JAODUO010000924">
    <property type="protein sequence ID" value="KAK2172862.1"/>
    <property type="molecule type" value="Genomic_DNA"/>
</dbReference>
<evidence type="ECO:0000256" key="5">
    <source>
        <dbReference type="ARBA" id="ARBA00022833"/>
    </source>
</evidence>
<reference evidence="12" key="1">
    <citation type="journal article" date="2023" name="Mol. Biol. Evol.">
        <title>Third-Generation Sequencing Reveals the Adaptive Role of the Epigenome in Three Deep-Sea Polychaetes.</title>
        <authorList>
            <person name="Perez M."/>
            <person name="Aroh O."/>
            <person name="Sun Y."/>
            <person name="Lan Y."/>
            <person name="Juniper S.K."/>
            <person name="Young C.R."/>
            <person name="Angers B."/>
            <person name="Qian P.Y."/>
        </authorList>
    </citation>
    <scope>NUCLEOTIDE SEQUENCE</scope>
    <source>
        <strain evidence="12">R07B-5</strain>
    </source>
</reference>
<evidence type="ECO:0000256" key="10">
    <source>
        <dbReference type="SAM" id="MobiDB-lite"/>
    </source>
</evidence>
<keyword evidence="11" id="KW-0472">Membrane</keyword>
<keyword evidence="2 9" id="KW-0645">Protease</keyword>
<comment type="cofactor">
    <cofactor evidence="8 9">
        <name>Zn(2+)</name>
        <dbReference type="ChEBI" id="CHEBI:29105"/>
    </cofactor>
    <text evidence="8 9">Binds 1 zinc ion per subunit.</text>
</comment>
<feature type="compositionally biased region" description="Low complexity" evidence="10">
    <location>
        <begin position="469"/>
        <end position="528"/>
    </location>
</feature>
<evidence type="ECO:0000313" key="13">
    <source>
        <dbReference type="Proteomes" id="UP001209878"/>
    </source>
</evidence>
<feature type="region of interest" description="Disordered" evidence="10">
    <location>
        <begin position="466"/>
        <end position="529"/>
    </location>
</feature>
<proteinExistence type="inferred from homology"/>
<feature type="binding site" evidence="8">
    <location>
        <position position="300"/>
    </location>
    <ligand>
        <name>Zn(2+)</name>
        <dbReference type="ChEBI" id="CHEBI:29105"/>
        <note>catalytic</note>
    </ligand>
</feature>
<evidence type="ECO:0000313" key="12">
    <source>
        <dbReference type="EMBL" id="KAK2172862.1"/>
    </source>
</evidence>
<keyword evidence="5 8" id="KW-0862">Zinc</keyword>
<comment type="caution">
    <text evidence="12">The sequence shown here is derived from an EMBL/GenBank/DDBJ whole genome shotgun (WGS) entry which is preliminary data.</text>
</comment>
<dbReference type="Gene3D" id="3.10.170.20">
    <property type="match status" value="1"/>
</dbReference>
<protein>
    <recommendedName>
        <fullName evidence="9">Leishmanolysin-like peptidase</fullName>
        <ecNumber evidence="9">3.4.24.-</ecNumber>
    </recommendedName>
</protein>
<feature type="active site" evidence="7">
    <location>
        <position position="195"/>
    </location>
</feature>
<evidence type="ECO:0000256" key="3">
    <source>
        <dbReference type="ARBA" id="ARBA00022723"/>
    </source>
</evidence>
<evidence type="ECO:0000256" key="9">
    <source>
        <dbReference type="RuleBase" id="RU366077"/>
    </source>
</evidence>
<dbReference type="PANTHER" id="PTHR10942:SF6">
    <property type="entry name" value="CILIATED LEFT-RIGHT ORGANIZER METALLOPEPTIDASE"/>
    <property type="match status" value="1"/>
</dbReference>
<accession>A0AAD9KKJ1</accession>
<dbReference type="EC" id="3.4.24.-" evidence="9"/>
<evidence type="ECO:0000256" key="1">
    <source>
        <dbReference type="ARBA" id="ARBA00005860"/>
    </source>
</evidence>
<dbReference type="GO" id="GO:0006508">
    <property type="term" value="P:proteolysis"/>
    <property type="evidence" value="ECO:0007669"/>
    <property type="project" value="UniProtKB-KW"/>
</dbReference>
<keyword evidence="4 9" id="KW-0378">Hydrolase</keyword>
<dbReference type="SUPFAM" id="SSF55486">
    <property type="entry name" value="Metalloproteases ('zincins'), catalytic domain"/>
    <property type="match status" value="1"/>
</dbReference>
<evidence type="ECO:0000256" key="8">
    <source>
        <dbReference type="PIRSR" id="PIRSR601577-2"/>
    </source>
</evidence>
<keyword evidence="13" id="KW-1185">Reference proteome</keyword>
<dbReference type="AlphaFoldDB" id="A0AAD9KKJ1"/>
<keyword evidence="11" id="KW-1133">Transmembrane helix</keyword>
<dbReference type="Proteomes" id="UP001209878">
    <property type="component" value="Unassembled WGS sequence"/>
</dbReference>
<dbReference type="Gene3D" id="2.30.34.10">
    <property type="entry name" value="Leishmanolysin domain 4"/>
    <property type="match status" value="1"/>
</dbReference>
<feature type="binding site" evidence="8">
    <location>
        <position position="194"/>
    </location>
    <ligand>
        <name>Zn(2+)</name>
        <dbReference type="ChEBI" id="CHEBI:29105"/>
        <note>catalytic</note>
    </ligand>
</feature>
<organism evidence="12 13">
    <name type="scientific">Ridgeia piscesae</name>
    <name type="common">Tubeworm</name>
    <dbReference type="NCBI Taxonomy" id="27915"/>
    <lineage>
        <taxon>Eukaryota</taxon>
        <taxon>Metazoa</taxon>
        <taxon>Spiralia</taxon>
        <taxon>Lophotrochozoa</taxon>
        <taxon>Annelida</taxon>
        <taxon>Polychaeta</taxon>
        <taxon>Sedentaria</taxon>
        <taxon>Canalipalpata</taxon>
        <taxon>Sabellida</taxon>
        <taxon>Siboglinidae</taxon>
        <taxon>Ridgeia</taxon>
    </lineage>
</organism>
<sequence length="644" mass="69347">MEELVHANTGESGWSVTRRSATQHIRIHVHHDRSVDALPADKKHIVKLVVMPTALKFLHSTLTVTPTTGPIRLARRCAKNVTVYENGVRYCKAPCTVTMCGATRVPSDHLDACRRYRMNATETPGSGVANADFVLYVAAKNTRTCKRHKIYAYSRPCQLEPILDRPVAGSINFCPRRLNLKLHEMPRFQAVALHELLHPLGFSSNLYSRFRDPDGNPYSPRDPQSGLPYRDSNGKYAVSDRVIRTLRRDHWLVRSGAIQRNVTMIVTPNVVREARAHFGCDTLEGGELENQGSRGSAVSHWEKRVFENFVTIPAVRDENLEYFGGSTALADYCPFLKTITRRAFSGIKGTQCWIPENVLDADYNYQAEFFGASSMCFRHRRRWTLTVSTDTYRPNFYGSGCYKVACYGSATAGYVVYVHNTSYLCLASNQTVEVKVTVHEETYHGTIICQPYSAICRSDRPADVATPDLSRLSSSSSPGSSTSSSGPRTTSSSSGPGISGPTSGPGVSGPASGPSLGPEAPSSSLGPGYTAMQEVTATTAGVPDDGSSTSFVADVVISVFVCLVCLVAAGVFYLRRKRQAAAPMTPATAPGTTPLTAPEDTLSVEMAVAAVAAAPSAAAAAVASAVTATTSPAPAGDADEGNRV</sequence>
<feature type="binding site" evidence="8">
    <location>
        <position position="198"/>
    </location>
    <ligand>
        <name>Zn(2+)</name>
        <dbReference type="ChEBI" id="CHEBI:29105"/>
        <note>catalytic</note>
    </ligand>
</feature>
<dbReference type="GO" id="GO:0007155">
    <property type="term" value="P:cell adhesion"/>
    <property type="evidence" value="ECO:0007669"/>
    <property type="project" value="InterPro"/>
</dbReference>
<feature type="transmembrane region" description="Helical" evidence="11">
    <location>
        <begin position="551"/>
        <end position="574"/>
    </location>
</feature>
<dbReference type="GO" id="GO:0016020">
    <property type="term" value="C:membrane"/>
    <property type="evidence" value="ECO:0007669"/>
    <property type="project" value="InterPro"/>
</dbReference>
<gene>
    <name evidence="12" type="ORF">NP493_924g02031</name>
</gene>
<keyword evidence="11" id="KW-0812">Transmembrane</keyword>
<dbReference type="GO" id="GO:0046872">
    <property type="term" value="F:metal ion binding"/>
    <property type="evidence" value="ECO:0007669"/>
    <property type="project" value="UniProtKB-KW"/>
</dbReference>
<keyword evidence="3 8" id="KW-0479">Metal-binding</keyword>